<gene>
    <name evidence="2" type="ORF">C1H46_025050</name>
</gene>
<dbReference type="Proteomes" id="UP000315295">
    <property type="component" value="Unassembled WGS sequence"/>
</dbReference>
<dbReference type="EMBL" id="VIEB01000479">
    <property type="protein sequence ID" value="TQD89407.1"/>
    <property type="molecule type" value="Genomic_DNA"/>
</dbReference>
<name>A0A540LSH3_MALBA</name>
<evidence type="ECO:0000313" key="2">
    <source>
        <dbReference type="EMBL" id="TQD89407.1"/>
    </source>
</evidence>
<dbReference type="PANTHER" id="PTHR47481:SF31">
    <property type="entry name" value="OS01G0873500 PROTEIN"/>
    <property type="match status" value="1"/>
</dbReference>
<evidence type="ECO:0008006" key="4">
    <source>
        <dbReference type="Google" id="ProtNLM"/>
    </source>
</evidence>
<reference evidence="2 3" key="1">
    <citation type="journal article" date="2019" name="G3 (Bethesda)">
        <title>Sequencing of a Wild Apple (Malus baccata) Genome Unravels the Differences Between Cultivated and Wild Apple Species Regarding Disease Resistance and Cold Tolerance.</title>
        <authorList>
            <person name="Chen X."/>
        </authorList>
    </citation>
    <scope>NUCLEOTIDE SEQUENCE [LARGE SCALE GENOMIC DNA]</scope>
    <source>
        <strain evidence="3">cv. Shandingzi</strain>
        <tissue evidence="2">Leaves</tissue>
    </source>
</reference>
<protein>
    <recommendedName>
        <fullName evidence="4">Retrotransposon Copia-like N-terminal domain-containing protein</fullName>
    </recommendedName>
</protein>
<feature type="region of interest" description="Disordered" evidence="1">
    <location>
        <begin position="1"/>
        <end position="20"/>
    </location>
</feature>
<dbReference type="AlphaFoldDB" id="A0A540LSH3"/>
<sequence>MATTMHSSNSYSPTNSSASSPHTEFSYPLLSPIASVTVQNIAGMVPTKLNRHNYITWRNLFLPILKRFKLLRLIDGTNLCPSQFVPDSAGLRVLNSAHEIWCERDQILIIWINLTLSEDLLPLIV</sequence>
<evidence type="ECO:0000313" key="3">
    <source>
        <dbReference type="Proteomes" id="UP000315295"/>
    </source>
</evidence>
<organism evidence="2 3">
    <name type="scientific">Malus baccata</name>
    <name type="common">Siberian crab apple</name>
    <name type="synonym">Pyrus baccata</name>
    <dbReference type="NCBI Taxonomy" id="106549"/>
    <lineage>
        <taxon>Eukaryota</taxon>
        <taxon>Viridiplantae</taxon>
        <taxon>Streptophyta</taxon>
        <taxon>Embryophyta</taxon>
        <taxon>Tracheophyta</taxon>
        <taxon>Spermatophyta</taxon>
        <taxon>Magnoliopsida</taxon>
        <taxon>eudicotyledons</taxon>
        <taxon>Gunneridae</taxon>
        <taxon>Pentapetalae</taxon>
        <taxon>rosids</taxon>
        <taxon>fabids</taxon>
        <taxon>Rosales</taxon>
        <taxon>Rosaceae</taxon>
        <taxon>Amygdaloideae</taxon>
        <taxon>Maleae</taxon>
        <taxon>Malus</taxon>
    </lineage>
</organism>
<accession>A0A540LSH3</accession>
<evidence type="ECO:0000256" key="1">
    <source>
        <dbReference type="SAM" id="MobiDB-lite"/>
    </source>
</evidence>
<dbReference type="PANTHER" id="PTHR47481">
    <property type="match status" value="1"/>
</dbReference>
<comment type="caution">
    <text evidence="2">The sequence shown here is derived from an EMBL/GenBank/DDBJ whole genome shotgun (WGS) entry which is preliminary data.</text>
</comment>
<keyword evidence="3" id="KW-1185">Reference proteome</keyword>
<proteinExistence type="predicted"/>